<evidence type="ECO:0000256" key="2">
    <source>
        <dbReference type="ARBA" id="ARBA00009056"/>
    </source>
</evidence>
<keyword evidence="9 11" id="KW-0819">tRNA processing</keyword>
<organism evidence="13 14">
    <name type="scientific">Russula ochroleuca</name>
    <dbReference type="NCBI Taxonomy" id="152965"/>
    <lineage>
        <taxon>Eukaryota</taxon>
        <taxon>Fungi</taxon>
        <taxon>Dikarya</taxon>
        <taxon>Basidiomycota</taxon>
        <taxon>Agaricomycotina</taxon>
        <taxon>Agaricomycetes</taxon>
        <taxon>Russulales</taxon>
        <taxon>Russulaceae</taxon>
        <taxon>Russula</taxon>
    </lineage>
</organism>
<dbReference type="GO" id="GO:0141101">
    <property type="term" value="F:tRNA(Ser) (uridine(44)-2'-O-)-methyltransferase activity"/>
    <property type="evidence" value="ECO:0007669"/>
    <property type="project" value="UniProtKB-EC"/>
</dbReference>
<comment type="catalytic activity">
    <reaction evidence="10 11">
        <text>uridine(44) in tRNA(Ser) + S-adenosyl-L-methionine = 2'-O-methyluridine(44) in tRNA(Ser) + S-adenosyl-L-homocysteine + H(+)</text>
        <dbReference type="Rhea" id="RHEA:43100"/>
        <dbReference type="Rhea" id="RHEA-COMP:10339"/>
        <dbReference type="Rhea" id="RHEA-COMP:10340"/>
        <dbReference type="ChEBI" id="CHEBI:15378"/>
        <dbReference type="ChEBI" id="CHEBI:57856"/>
        <dbReference type="ChEBI" id="CHEBI:59789"/>
        <dbReference type="ChEBI" id="CHEBI:65315"/>
        <dbReference type="ChEBI" id="CHEBI:74478"/>
        <dbReference type="EC" id="2.1.1.211"/>
    </reaction>
</comment>
<keyword evidence="6 11" id="KW-0489">Methyltransferase</keyword>
<feature type="region of interest" description="Disordered" evidence="12">
    <location>
        <begin position="369"/>
        <end position="406"/>
    </location>
</feature>
<evidence type="ECO:0000256" key="1">
    <source>
        <dbReference type="ARBA" id="ARBA00004496"/>
    </source>
</evidence>
<feature type="compositionally biased region" description="Polar residues" evidence="12">
    <location>
        <begin position="396"/>
        <end position="406"/>
    </location>
</feature>
<comment type="caution">
    <text evidence="13">The sequence shown here is derived from an EMBL/GenBank/DDBJ whole genome shotgun (WGS) entry which is preliminary data.</text>
</comment>
<keyword evidence="8 11" id="KW-0949">S-adenosyl-L-methionine</keyword>
<keyword evidence="7 11" id="KW-0808">Transferase</keyword>
<dbReference type="EC" id="2.1.1.211" evidence="3 11"/>
<dbReference type="EMBL" id="WHVB01000005">
    <property type="protein sequence ID" value="KAF8482878.1"/>
    <property type="molecule type" value="Genomic_DNA"/>
</dbReference>
<dbReference type="GO" id="GO:0030488">
    <property type="term" value="P:tRNA methylation"/>
    <property type="evidence" value="ECO:0007669"/>
    <property type="project" value="UniProtKB-UniRule"/>
</dbReference>
<evidence type="ECO:0000313" key="14">
    <source>
        <dbReference type="Proteomes" id="UP000759537"/>
    </source>
</evidence>
<sequence>MAAARPRFNPSRCNATADVDPLRLYGNENVAWTPLITCSADFPAALFEHTVSQLIHHPEYNSTLILRSEVIQDSVDGFPDLVPVLQDLQPVRNIHRKLLPRRPTRDSGLEQHCTLYVPSSSSHLTDAESLHPTVLVLTPLLPPDGVLPYYHPTVTHLAFRFVPPTTSSDSATLCIEVIPLPETSLDPGARLYRTCLSLLETLHRYGWGALTQYKKRVEHDVLVPREIYQDLYLIMRERHKHLVNDWREVTDPLKHVFEDIGIATFLMLLWKDTYGPETIPSDPDPVAAPNTTEAPVPASLDVEPWRRWPRPPGGFVDLGCGNGLLTHILVSEGYAGYGIDLRARTSWTHYPRSTQSCLLVRALDPTRVLPTERRRRQPVSSPRPSDTGDNDAEADGTTNITDSGDNSRYTAEDLALDVLLPTGCFLIGNHADELTPWVPPLATRSLASGYLSIPCCAWSFDARFDRARDVPFCAVDAETLNLGTGGEGAVSSSYAHYRVWLAALSVHCGWAVEVEMLRIPSTRNWAIVGRRRVGSLDAADRNVEELIEGVRKRGQFKTRRPEGKAGDH</sequence>
<evidence type="ECO:0000256" key="3">
    <source>
        <dbReference type="ARBA" id="ARBA00012795"/>
    </source>
</evidence>
<dbReference type="OrthoDB" id="10047021at2759"/>
<evidence type="ECO:0000256" key="5">
    <source>
        <dbReference type="ARBA" id="ARBA00022490"/>
    </source>
</evidence>
<keyword evidence="5 11" id="KW-0963">Cytoplasm</keyword>
<protein>
    <recommendedName>
        <fullName evidence="4 11">tRNA (uracil-O(2)-)-methyltransferase</fullName>
        <ecNumber evidence="3 11">2.1.1.211</ecNumber>
    </recommendedName>
</protein>
<dbReference type="Proteomes" id="UP000759537">
    <property type="component" value="Unassembled WGS sequence"/>
</dbReference>
<name>A0A9P5N043_9AGAM</name>
<proteinExistence type="inferred from homology"/>
<dbReference type="AlphaFoldDB" id="A0A9P5N043"/>
<keyword evidence="14" id="KW-1185">Reference proteome</keyword>
<dbReference type="InterPro" id="IPR011671">
    <property type="entry name" value="tRNA_uracil_MeTrfase"/>
</dbReference>
<evidence type="ECO:0000256" key="10">
    <source>
        <dbReference type="ARBA" id="ARBA00047957"/>
    </source>
</evidence>
<comment type="similarity">
    <text evidence="2 11">Belongs to the TRM44 family.</text>
</comment>
<comment type="subcellular location">
    <subcellularLocation>
        <location evidence="1 11">Cytoplasm</location>
    </subcellularLocation>
</comment>
<dbReference type="GO" id="GO:0005737">
    <property type="term" value="C:cytoplasm"/>
    <property type="evidence" value="ECO:0007669"/>
    <property type="project" value="UniProtKB-SubCell"/>
</dbReference>
<evidence type="ECO:0000256" key="8">
    <source>
        <dbReference type="ARBA" id="ARBA00022691"/>
    </source>
</evidence>
<dbReference type="Pfam" id="PF07757">
    <property type="entry name" value="AdoMet_MTase"/>
    <property type="match status" value="2"/>
</dbReference>
<dbReference type="PANTHER" id="PTHR21210">
    <property type="entry name" value="TRNA (URACIL-O(2)-)-METHYLTRANSFERASE-RELATED"/>
    <property type="match status" value="1"/>
</dbReference>
<evidence type="ECO:0000256" key="7">
    <source>
        <dbReference type="ARBA" id="ARBA00022679"/>
    </source>
</evidence>
<gene>
    <name evidence="13" type="ORF">DFH94DRAFT_384400</name>
</gene>
<evidence type="ECO:0000256" key="11">
    <source>
        <dbReference type="RuleBase" id="RU368004"/>
    </source>
</evidence>
<reference evidence="13" key="1">
    <citation type="submission" date="2019-10" db="EMBL/GenBank/DDBJ databases">
        <authorList>
            <consortium name="DOE Joint Genome Institute"/>
            <person name="Kuo A."/>
            <person name="Miyauchi S."/>
            <person name="Kiss E."/>
            <person name="Drula E."/>
            <person name="Kohler A."/>
            <person name="Sanchez-Garcia M."/>
            <person name="Andreopoulos B."/>
            <person name="Barry K.W."/>
            <person name="Bonito G."/>
            <person name="Buee M."/>
            <person name="Carver A."/>
            <person name="Chen C."/>
            <person name="Cichocki N."/>
            <person name="Clum A."/>
            <person name="Culley D."/>
            <person name="Crous P.W."/>
            <person name="Fauchery L."/>
            <person name="Girlanda M."/>
            <person name="Hayes R."/>
            <person name="Keri Z."/>
            <person name="LaButti K."/>
            <person name="Lipzen A."/>
            <person name="Lombard V."/>
            <person name="Magnuson J."/>
            <person name="Maillard F."/>
            <person name="Morin E."/>
            <person name="Murat C."/>
            <person name="Nolan M."/>
            <person name="Ohm R."/>
            <person name="Pangilinan J."/>
            <person name="Pereira M."/>
            <person name="Perotto S."/>
            <person name="Peter M."/>
            <person name="Riley R."/>
            <person name="Sitrit Y."/>
            <person name="Stielow B."/>
            <person name="Szollosi G."/>
            <person name="Zifcakova L."/>
            <person name="Stursova M."/>
            <person name="Spatafora J.W."/>
            <person name="Tedersoo L."/>
            <person name="Vaario L.-M."/>
            <person name="Yamada A."/>
            <person name="Yan M."/>
            <person name="Wang P."/>
            <person name="Xu J."/>
            <person name="Bruns T."/>
            <person name="Baldrian P."/>
            <person name="Vilgalys R."/>
            <person name="Henrissat B."/>
            <person name="Grigoriev I.V."/>
            <person name="Hibbett D."/>
            <person name="Nagy L.G."/>
            <person name="Martin F.M."/>
        </authorList>
    </citation>
    <scope>NUCLEOTIDE SEQUENCE</scope>
    <source>
        <strain evidence="13">Prilba</strain>
    </source>
</reference>
<accession>A0A9P5N043</accession>
<evidence type="ECO:0000256" key="6">
    <source>
        <dbReference type="ARBA" id="ARBA00022603"/>
    </source>
</evidence>
<evidence type="ECO:0000256" key="9">
    <source>
        <dbReference type="ARBA" id="ARBA00022694"/>
    </source>
</evidence>
<dbReference type="PANTHER" id="PTHR21210:SF0">
    <property type="entry name" value="TRNA (URACIL-O(2)-)-METHYLTRANSFERASE-RELATED"/>
    <property type="match status" value="1"/>
</dbReference>
<evidence type="ECO:0000256" key="4">
    <source>
        <dbReference type="ARBA" id="ARBA00017788"/>
    </source>
</evidence>
<reference evidence="13" key="2">
    <citation type="journal article" date="2020" name="Nat. Commun.">
        <title>Large-scale genome sequencing of mycorrhizal fungi provides insights into the early evolution of symbiotic traits.</title>
        <authorList>
            <person name="Miyauchi S."/>
            <person name="Kiss E."/>
            <person name="Kuo A."/>
            <person name="Drula E."/>
            <person name="Kohler A."/>
            <person name="Sanchez-Garcia M."/>
            <person name="Morin E."/>
            <person name="Andreopoulos B."/>
            <person name="Barry K.W."/>
            <person name="Bonito G."/>
            <person name="Buee M."/>
            <person name="Carver A."/>
            <person name="Chen C."/>
            <person name="Cichocki N."/>
            <person name="Clum A."/>
            <person name="Culley D."/>
            <person name="Crous P.W."/>
            <person name="Fauchery L."/>
            <person name="Girlanda M."/>
            <person name="Hayes R.D."/>
            <person name="Keri Z."/>
            <person name="LaButti K."/>
            <person name="Lipzen A."/>
            <person name="Lombard V."/>
            <person name="Magnuson J."/>
            <person name="Maillard F."/>
            <person name="Murat C."/>
            <person name="Nolan M."/>
            <person name="Ohm R.A."/>
            <person name="Pangilinan J."/>
            <person name="Pereira M.F."/>
            <person name="Perotto S."/>
            <person name="Peter M."/>
            <person name="Pfister S."/>
            <person name="Riley R."/>
            <person name="Sitrit Y."/>
            <person name="Stielow J.B."/>
            <person name="Szollosi G."/>
            <person name="Zifcakova L."/>
            <person name="Stursova M."/>
            <person name="Spatafora J.W."/>
            <person name="Tedersoo L."/>
            <person name="Vaario L.M."/>
            <person name="Yamada A."/>
            <person name="Yan M."/>
            <person name="Wang P."/>
            <person name="Xu J."/>
            <person name="Bruns T."/>
            <person name="Baldrian P."/>
            <person name="Vilgalys R."/>
            <person name="Dunand C."/>
            <person name="Henrissat B."/>
            <person name="Grigoriev I.V."/>
            <person name="Hibbett D."/>
            <person name="Nagy L.G."/>
            <person name="Martin F.M."/>
        </authorList>
    </citation>
    <scope>NUCLEOTIDE SEQUENCE</scope>
    <source>
        <strain evidence="13">Prilba</strain>
    </source>
</reference>
<comment type="function">
    <text evidence="11">Adenosyl-L-methionine (AdoMet)-dependent tRNA (uracil-O(2)-)-methyltransferase.</text>
</comment>
<evidence type="ECO:0000256" key="12">
    <source>
        <dbReference type="SAM" id="MobiDB-lite"/>
    </source>
</evidence>
<evidence type="ECO:0000313" key="13">
    <source>
        <dbReference type="EMBL" id="KAF8482878.1"/>
    </source>
</evidence>